<name>A0A9W7GFM8_9STRA</name>
<dbReference type="Proteomes" id="UP001165065">
    <property type="component" value="Unassembled WGS sequence"/>
</dbReference>
<dbReference type="AlphaFoldDB" id="A0A9W7GFM8"/>
<protein>
    <submittedName>
        <fullName evidence="1">Uncharacterized protein</fullName>
    </submittedName>
</protein>
<proteinExistence type="predicted"/>
<dbReference type="OrthoDB" id="46279at2759"/>
<keyword evidence="2" id="KW-1185">Reference proteome</keyword>
<dbReference type="Gene3D" id="3.40.50.1110">
    <property type="entry name" value="SGNH hydrolase"/>
    <property type="match status" value="1"/>
</dbReference>
<reference evidence="2" key="1">
    <citation type="journal article" date="2023" name="Commun. Biol.">
        <title>Genome analysis of Parmales, the sister group of diatoms, reveals the evolutionary specialization of diatoms from phago-mixotrophs to photoautotrophs.</title>
        <authorList>
            <person name="Ban H."/>
            <person name="Sato S."/>
            <person name="Yoshikawa S."/>
            <person name="Yamada K."/>
            <person name="Nakamura Y."/>
            <person name="Ichinomiya M."/>
            <person name="Sato N."/>
            <person name="Blanc-Mathieu R."/>
            <person name="Endo H."/>
            <person name="Kuwata A."/>
            <person name="Ogata H."/>
        </authorList>
    </citation>
    <scope>NUCLEOTIDE SEQUENCE [LARGE SCALE GENOMIC DNA]</scope>
</reference>
<sequence>MNYAIDRLDRSTLTKPSTTLEYLTLGMVKEAITHSRTIIQQYKAPSNDCSHNNDGITPIAMLFLDHIQSLEFGGNGLLALHLLSSVYDFTPTSLSGRNMIYDCLTNEPSRTREHDLIKSMVSSSVYSTPKPPGHPLPTPPVLAVLLHCKLYYIYTPPTSHHFAVETLRQLFIGIHWKVNIPTYDGWPGYGKWVRDEELKVIKERIGREARQKVGIVNDDDNNGDKNDDDDMGVVRWDVLPIFYQSLETKLRGRFKSHHAYYRLVFNLVMGKYKKGGISNIDTVADEDDEGRRRTRVYVIGDSHCVSLHMYRHEYMGDDGKVNLVEFLARPATGLKAGHVRKGTFKEGLGNTITQSFFTVSNLRAGLEEVKKAGTTEEGLVILTAGEIDCREGVGGVDCTRYIKGEVGVEVIEAWVQSKVLEFVEGVEEIREVMGEGWTIGLMPVCQAGNKEGGRKEGRELKRKTVGLWNEELRRVCRGGDGTVVFVDVEARINDEMGRVRKEVEGDGTHLGREVGGVVGEWVEGWMRRKDEERL</sequence>
<evidence type="ECO:0000313" key="1">
    <source>
        <dbReference type="EMBL" id="GMI44924.1"/>
    </source>
</evidence>
<dbReference type="InterPro" id="IPR036514">
    <property type="entry name" value="SGNH_hydro_sf"/>
</dbReference>
<evidence type="ECO:0000313" key="2">
    <source>
        <dbReference type="Proteomes" id="UP001165065"/>
    </source>
</evidence>
<comment type="caution">
    <text evidence="1">The sequence shown here is derived from an EMBL/GenBank/DDBJ whole genome shotgun (WGS) entry which is preliminary data.</text>
</comment>
<dbReference type="EMBL" id="BRYA01000232">
    <property type="protein sequence ID" value="GMI44924.1"/>
    <property type="molecule type" value="Genomic_DNA"/>
</dbReference>
<gene>
    <name evidence="1" type="ORF">TrCOL_g2716</name>
</gene>
<accession>A0A9W7GFM8</accession>
<organism evidence="1 2">
    <name type="scientific">Triparma columacea</name>
    <dbReference type="NCBI Taxonomy" id="722753"/>
    <lineage>
        <taxon>Eukaryota</taxon>
        <taxon>Sar</taxon>
        <taxon>Stramenopiles</taxon>
        <taxon>Ochrophyta</taxon>
        <taxon>Bolidophyceae</taxon>
        <taxon>Parmales</taxon>
        <taxon>Triparmaceae</taxon>
        <taxon>Triparma</taxon>
    </lineage>
</organism>